<feature type="transmembrane region" description="Helical" evidence="1">
    <location>
        <begin position="9"/>
        <end position="31"/>
    </location>
</feature>
<accession>A0A6N6M997</accession>
<organism evidence="2 3">
    <name type="scientific">Salibacter halophilus</name>
    <dbReference type="NCBI Taxonomy" id="1803916"/>
    <lineage>
        <taxon>Bacteria</taxon>
        <taxon>Pseudomonadati</taxon>
        <taxon>Bacteroidota</taxon>
        <taxon>Flavobacteriia</taxon>
        <taxon>Flavobacteriales</taxon>
        <taxon>Salibacteraceae</taxon>
        <taxon>Salibacter</taxon>
    </lineage>
</organism>
<feature type="transmembrane region" description="Helical" evidence="1">
    <location>
        <begin position="77"/>
        <end position="95"/>
    </location>
</feature>
<feature type="transmembrane region" description="Helical" evidence="1">
    <location>
        <begin position="37"/>
        <end position="56"/>
    </location>
</feature>
<keyword evidence="3" id="KW-1185">Reference proteome</keyword>
<reference evidence="2 3" key="1">
    <citation type="submission" date="2019-09" db="EMBL/GenBank/DDBJ databases">
        <title>Genomes of Cryomorphaceae.</title>
        <authorList>
            <person name="Bowman J.P."/>
        </authorList>
    </citation>
    <scope>NUCLEOTIDE SEQUENCE [LARGE SCALE GENOMIC DNA]</scope>
    <source>
        <strain evidence="2 3">KCTC 52047</strain>
    </source>
</reference>
<protein>
    <submittedName>
        <fullName evidence="2">DUF4199 domain-containing protein</fullName>
    </submittedName>
</protein>
<name>A0A6N6M997_9FLAO</name>
<feature type="transmembrane region" description="Helical" evidence="1">
    <location>
        <begin position="148"/>
        <end position="175"/>
    </location>
</feature>
<comment type="caution">
    <text evidence="2">The sequence shown here is derived from an EMBL/GenBank/DDBJ whole genome shotgun (WGS) entry which is preliminary data.</text>
</comment>
<evidence type="ECO:0000313" key="2">
    <source>
        <dbReference type="EMBL" id="KAB1065282.1"/>
    </source>
</evidence>
<keyword evidence="1" id="KW-0472">Membrane</keyword>
<dbReference type="EMBL" id="WACR01000003">
    <property type="protein sequence ID" value="KAB1065282.1"/>
    <property type="molecule type" value="Genomic_DNA"/>
</dbReference>
<dbReference type="Pfam" id="PF13858">
    <property type="entry name" value="DUF4199"/>
    <property type="match status" value="1"/>
</dbReference>
<dbReference type="AlphaFoldDB" id="A0A6N6M997"/>
<keyword evidence="1" id="KW-0812">Transmembrane</keyword>
<dbReference type="RefSeq" id="WP_151166992.1">
    <property type="nucleotide sequence ID" value="NZ_WACR01000003.1"/>
</dbReference>
<dbReference type="OrthoDB" id="660361at2"/>
<sequence length="187" mass="21181">MKNTIDRDFVLKFGLLFGLVSISYSVLAYVLGVDYMVSFKNITFSVMIGVVVLFIAGFKLRKLNNNDFPFSQAFKNLMIIAILGVFLSVMFDLVLNKVIDPTLQQRVAEATIEKTMSTMQNFGVPEEELDKTYQQMRQSFEQNDGSQYSFMGVLSSFAFASVFWIIPVLIVSLVAKKTNDSPFEKNE</sequence>
<evidence type="ECO:0000256" key="1">
    <source>
        <dbReference type="SAM" id="Phobius"/>
    </source>
</evidence>
<dbReference type="Proteomes" id="UP000435357">
    <property type="component" value="Unassembled WGS sequence"/>
</dbReference>
<dbReference type="InterPro" id="IPR025250">
    <property type="entry name" value="DUF4199"/>
</dbReference>
<gene>
    <name evidence="2" type="ORF">F3059_04825</name>
</gene>
<proteinExistence type="predicted"/>
<keyword evidence="1" id="KW-1133">Transmembrane helix</keyword>
<evidence type="ECO:0000313" key="3">
    <source>
        <dbReference type="Proteomes" id="UP000435357"/>
    </source>
</evidence>